<reference evidence="9 10" key="1">
    <citation type="submission" date="2023-07" db="EMBL/GenBank/DDBJ databases">
        <title>Genomic Encyclopedia of Type Strains, Phase IV (KMG-IV): sequencing the most valuable type-strain genomes for metagenomic binning, comparative biology and taxonomic classification.</title>
        <authorList>
            <person name="Goeker M."/>
        </authorList>
    </citation>
    <scope>NUCLEOTIDE SEQUENCE [LARGE SCALE GENOMIC DNA]</scope>
    <source>
        <strain evidence="9 10">B6-8</strain>
    </source>
</reference>
<dbReference type="InterPro" id="IPR037051">
    <property type="entry name" value="4-carb_acid_sugar_kinase_N_sf"/>
</dbReference>
<dbReference type="Proteomes" id="UP001241603">
    <property type="component" value="Unassembled WGS sequence"/>
</dbReference>
<sequence length="379" mass="38346">MTRLAVAIIGDDLTGTLDAAAPFAARGFSTAIAMAPEDAPAALATGATVVAVNSVSRAMDADGAALAVRRAADVLAAANPAIAFKKIDSRLKGNLATETAAALDGFRRLRGIVCPAIPEFGRIVEHGRLQGFGVDEPIVVACRFGMVAGRLSAPDASRPAHLDAIAALLHGEAESHLAIGARGLADALAARLAGNQPILPRSAPLARPMLFAIASRDPITIGQVERLRGRLSPGAERAAPNGDVAPARLPADMEIGLALATMGDGEASAESVAERFATGVAALVMGREIGTLVLCGGETAFAVLRRLGITVLGVGGEAAAGIPWCHATVDGRAMAILTKSGGFGGPDELVKLTNIADKRDSAVTMAGDDRLRANGTAGG</sequence>
<evidence type="ECO:0000256" key="1">
    <source>
        <dbReference type="ARBA" id="ARBA00005715"/>
    </source>
</evidence>
<protein>
    <submittedName>
        <fullName evidence="9">Uncharacterized protein YgbK (DUF1537 family)</fullName>
    </submittedName>
</protein>
<dbReference type="InterPro" id="IPR042213">
    <property type="entry name" value="NBD_C_sf"/>
</dbReference>
<organism evidence="9 10">
    <name type="scientific">Kaistia dalseonensis</name>
    <dbReference type="NCBI Taxonomy" id="410840"/>
    <lineage>
        <taxon>Bacteria</taxon>
        <taxon>Pseudomonadati</taxon>
        <taxon>Pseudomonadota</taxon>
        <taxon>Alphaproteobacteria</taxon>
        <taxon>Hyphomicrobiales</taxon>
        <taxon>Kaistiaceae</taxon>
        <taxon>Kaistia</taxon>
    </lineage>
</organism>
<feature type="domain" description="Four-carbon acid sugar kinase nucleotide binding" evidence="8">
    <location>
        <begin position="267"/>
        <end position="347"/>
    </location>
</feature>
<keyword evidence="3" id="KW-0547">Nucleotide-binding</keyword>
<evidence type="ECO:0000259" key="7">
    <source>
        <dbReference type="Pfam" id="PF07005"/>
    </source>
</evidence>
<dbReference type="Gene3D" id="3.40.980.20">
    <property type="entry name" value="Four-carbon acid sugar kinase, nucleotide binding domain"/>
    <property type="match status" value="1"/>
</dbReference>
<dbReference type="Gene3D" id="3.40.50.10840">
    <property type="entry name" value="Putative sugar-binding, N-terminal domain"/>
    <property type="match status" value="1"/>
</dbReference>
<keyword evidence="4" id="KW-0418">Kinase</keyword>
<evidence type="ECO:0000256" key="3">
    <source>
        <dbReference type="ARBA" id="ARBA00022741"/>
    </source>
</evidence>
<keyword evidence="2" id="KW-0808">Transferase</keyword>
<accession>A0ABU0HAJ7</accession>
<keyword evidence="5" id="KW-0067">ATP-binding</keyword>
<name>A0ABU0HAJ7_9HYPH</name>
<keyword evidence="6" id="KW-0119">Carbohydrate metabolism</keyword>
<proteinExistence type="inferred from homology"/>
<dbReference type="InterPro" id="IPR010737">
    <property type="entry name" value="4-carb_acid_sugar_kinase_N"/>
</dbReference>
<dbReference type="Pfam" id="PF07005">
    <property type="entry name" value="SBD_N"/>
    <property type="match status" value="1"/>
</dbReference>
<gene>
    <name evidence="9" type="ORF">QO014_003741</name>
</gene>
<keyword evidence="10" id="KW-1185">Reference proteome</keyword>
<evidence type="ECO:0000256" key="6">
    <source>
        <dbReference type="ARBA" id="ARBA00023277"/>
    </source>
</evidence>
<evidence type="ECO:0000259" key="8">
    <source>
        <dbReference type="Pfam" id="PF17042"/>
    </source>
</evidence>
<dbReference type="EMBL" id="JAUSVO010000005">
    <property type="protein sequence ID" value="MDQ0439340.1"/>
    <property type="molecule type" value="Genomic_DNA"/>
</dbReference>
<dbReference type="InterPro" id="IPR031475">
    <property type="entry name" value="NBD_C"/>
</dbReference>
<evidence type="ECO:0000256" key="5">
    <source>
        <dbReference type="ARBA" id="ARBA00022840"/>
    </source>
</evidence>
<feature type="domain" description="Four-carbon acid sugar kinase N-terminal" evidence="7">
    <location>
        <begin position="7"/>
        <end position="129"/>
    </location>
</feature>
<comment type="similarity">
    <text evidence="1">Belongs to the four-carbon acid sugar kinase family.</text>
</comment>
<evidence type="ECO:0000256" key="4">
    <source>
        <dbReference type="ARBA" id="ARBA00022777"/>
    </source>
</evidence>
<dbReference type="RefSeq" id="WP_266350227.1">
    <property type="nucleotide sequence ID" value="NZ_JAPKNG010000005.1"/>
</dbReference>
<evidence type="ECO:0000313" key="10">
    <source>
        <dbReference type="Proteomes" id="UP001241603"/>
    </source>
</evidence>
<comment type="caution">
    <text evidence="9">The sequence shown here is derived from an EMBL/GenBank/DDBJ whole genome shotgun (WGS) entry which is preliminary data.</text>
</comment>
<dbReference type="Pfam" id="PF17042">
    <property type="entry name" value="NBD_C"/>
    <property type="match status" value="1"/>
</dbReference>
<evidence type="ECO:0000313" key="9">
    <source>
        <dbReference type="EMBL" id="MDQ0439340.1"/>
    </source>
</evidence>
<dbReference type="SUPFAM" id="SSF142764">
    <property type="entry name" value="YgbK-like"/>
    <property type="match status" value="1"/>
</dbReference>
<evidence type="ECO:0000256" key="2">
    <source>
        <dbReference type="ARBA" id="ARBA00022679"/>
    </source>
</evidence>